<proteinExistence type="predicted"/>
<gene>
    <name evidence="1" type="ORF">Fadolivirus_1_1337</name>
</gene>
<sequence>MSHRKNIRNLTKSQLGNIGEDCPPNEFSNIKNLNMKYHNFPIFDLIAQKNGEYYVFSAKARHRYDKQNKINPFYNLLTGKTLSKKFRKALDLLKNMGYDIDTLHYCFLIVPIEENKDCVYYWDEFTSLKPECTHMEILNKGITLRVYVSDKHLATYKKFGVHEWQYIKDKYLKDS</sequence>
<keyword evidence="2" id="KW-1185">Reference proteome</keyword>
<organism evidence="1 2">
    <name type="scientific">Fadolivirus FV1/VV64</name>
    <dbReference type="NCBI Taxonomy" id="3070911"/>
    <lineage>
        <taxon>Viruses</taxon>
        <taxon>Varidnaviria</taxon>
        <taxon>Bamfordvirae</taxon>
        <taxon>Nucleocytoviricota</taxon>
        <taxon>Megaviricetes</taxon>
        <taxon>Imitervirales</taxon>
        <taxon>Mimiviridae</taxon>
        <taxon>Klosneuvirinae</taxon>
        <taxon>Fadolivirus</taxon>
        <taxon>Fadolivirus algeromassiliense</taxon>
    </lineage>
</organism>
<dbReference type="EMBL" id="MT418680">
    <property type="protein sequence ID" value="QKF94795.1"/>
    <property type="molecule type" value="Genomic_DNA"/>
</dbReference>
<protein>
    <submittedName>
        <fullName evidence="1">Uncharacterized protein</fullName>
    </submittedName>
</protein>
<evidence type="ECO:0000313" key="1">
    <source>
        <dbReference type="EMBL" id="QKF94795.1"/>
    </source>
</evidence>
<name>A0A7D3V634_9VIRU</name>
<evidence type="ECO:0000313" key="2">
    <source>
        <dbReference type="Proteomes" id="UP001162001"/>
    </source>
</evidence>
<dbReference type="Proteomes" id="UP001162001">
    <property type="component" value="Segment"/>
</dbReference>
<accession>A0A7D3V634</accession>
<reference evidence="1 2" key="1">
    <citation type="submission" date="2020-04" db="EMBL/GenBank/DDBJ databases">
        <title>Advantages and limits of metagenomic assembly and binning of a giant virus.</title>
        <authorList>
            <person name="Schulz F."/>
            <person name="Andreani J."/>
            <person name="Francis R."/>
            <person name="Boudjemaa H."/>
            <person name="Bou Khalil J.Y."/>
            <person name="Lee J."/>
            <person name="La Scola B."/>
            <person name="Woyke T."/>
        </authorList>
    </citation>
    <scope>NUCLEOTIDE SEQUENCE [LARGE SCALE GENOMIC DNA]</scope>
    <source>
        <strain evidence="1 2">FV1/VV64</strain>
    </source>
</reference>